<dbReference type="GO" id="GO:0004519">
    <property type="term" value="F:endonuclease activity"/>
    <property type="evidence" value="ECO:0007669"/>
    <property type="project" value="UniProtKB-KW"/>
</dbReference>
<accession>A0ABT8Z052</accession>
<name>A0ABT8Z052_9SPIR</name>
<keyword evidence="1" id="KW-0255">Endonuclease</keyword>
<keyword evidence="1" id="KW-0540">Nuclease</keyword>
<gene>
    <name evidence="1" type="ORF">Q5M86_12120</name>
</gene>
<dbReference type="Proteomes" id="UP001175147">
    <property type="component" value="Unassembled WGS sequence"/>
</dbReference>
<keyword evidence="1" id="KW-0378">Hydrolase</keyword>
<proteinExistence type="predicted"/>
<evidence type="ECO:0000313" key="2">
    <source>
        <dbReference type="Proteomes" id="UP001175147"/>
    </source>
</evidence>
<evidence type="ECO:0000313" key="1">
    <source>
        <dbReference type="EMBL" id="MDO7021516.1"/>
    </source>
</evidence>
<dbReference type="EMBL" id="JAUPBM010000219">
    <property type="protein sequence ID" value="MDO7021516.1"/>
    <property type="molecule type" value="Genomic_DNA"/>
</dbReference>
<comment type="caution">
    <text evidence="1">The sequence shown here is derived from an EMBL/GenBank/DDBJ whole genome shotgun (WGS) entry which is preliminary data.</text>
</comment>
<sequence>MLSDIFIDIQKNKKEWLKIKEGNEFEDRFEASLKRYGFNRRIASDKEIKDILLSLKNDVLDKSSDKIIDNIYALKDKSMENCFICQPYGSQNFPDFLIFTDKKIIAVEIKYSSGKSSSPMWNSNLPKANAIYIFGSYGRGDVTFFIGADVLPMNERIELIEFFEEIKKLEDDFKIKMKKESKNNLFAYKFDRGFNVYVRRAYEQNKTINDNAKIDYFLHEDRIKCENNVIEFCNSL</sequence>
<reference evidence="1" key="1">
    <citation type="submission" date="2023-07" db="EMBL/GenBank/DDBJ databases">
        <title>Mucosal microbiota of week-old chicken and adult hens.</title>
        <authorList>
            <person name="Volf J."/>
            <person name="Karasova D."/>
            <person name="Crhanova M."/>
            <person name="Faldynova M."/>
            <person name="Prikrylova H."/>
            <person name="Zeman M."/>
            <person name="Babak V."/>
            <person name="Rajova J."/>
            <person name="Rychlik I."/>
        </authorList>
    </citation>
    <scope>NUCLEOTIDE SEQUENCE</scope>
    <source>
        <strain evidence="1">ET902</strain>
    </source>
</reference>
<dbReference type="RefSeq" id="WP_304392476.1">
    <property type="nucleotide sequence ID" value="NZ_JAUPBM010000219.1"/>
</dbReference>
<keyword evidence="2" id="KW-1185">Reference proteome</keyword>
<organism evidence="1 2">
    <name type="scientific">Brachyspira innocens</name>
    <dbReference type="NCBI Taxonomy" id="13264"/>
    <lineage>
        <taxon>Bacteria</taxon>
        <taxon>Pseudomonadati</taxon>
        <taxon>Spirochaetota</taxon>
        <taxon>Spirochaetia</taxon>
        <taxon>Brachyspirales</taxon>
        <taxon>Brachyspiraceae</taxon>
        <taxon>Brachyspira</taxon>
    </lineage>
</organism>
<protein>
    <submittedName>
        <fullName evidence="1">Type II restriction endonuclease</fullName>
    </submittedName>
</protein>